<evidence type="ECO:0000256" key="2">
    <source>
        <dbReference type="ARBA" id="ARBA00004202"/>
    </source>
</evidence>
<dbReference type="AlphaFoldDB" id="A0A2A2F9Q6"/>
<dbReference type="Gene3D" id="1.10.3210.10">
    <property type="entry name" value="Hypothetical protein af1432"/>
    <property type="match status" value="1"/>
</dbReference>
<evidence type="ECO:0000256" key="6">
    <source>
        <dbReference type="ARBA" id="ARBA00020416"/>
    </source>
</evidence>
<evidence type="ECO:0000256" key="9">
    <source>
        <dbReference type="ARBA" id="ARBA00023136"/>
    </source>
</evidence>
<evidence type="ECO:0000256" key="4">
    <source>
        <dbReference type="ARBA" id="ARBA00011738"/>
    </source>
</evidence>
<comment type="similarity">
    <text evidence="3">Belongs to the GppA/Ppx family.</text>
</comment>
<keyword evidence="7" id="KW-1003">Cell membrane</keyword>
<keyword evidence="8" id="KW-0378">Hydrolase</keyword>
<dbReference type="InterPro" id="IPR022371">
    <property type="entry name" value="Exopolyphosphatase"/>
</dbReference>
<dbReference type="PIRSF" id="PIRSF001267">
    <property type="entry name" value="Pyrophosphatase_GppA_Ppx"/>
    <property type="match status" value="1"/>
</dbReference>
<dbReference type="Pfam" id="PF21447">
    <property type="entry name" value="Ppx-GppA_III"/>
    <property type="match status" value="1"/>
</dbReference>
<dbReference type="InterPro" id="IPR048950">
    <property type="entry name" value="Ppx_GppA_C"/>
</dbReference>
<gene>
    <name evidence="13" type="primary">ppx</name>
    <name evidence="13" type="ORF">CK501_03605</name>
</gene>
<sequence>MTSPHSSQDAPRLLAAVDLGSNSFHMVVAQAVHGEIRTIEKMGEKVQLGAGLDRDNYLSAEARERGLACLQRFAQRIRSMNAESVRVVGTNALRAARNADHFIQSAEETLGCPVEIVAGREEARLIYLGVSHTLADDAGPRLVIDIGGGSTEFIIGERFEARETESLHMGCVSFRNNYFPDGKISRKRMDRAITHARQELLNIQQRFRQRGWHNCVGSSGSIKAIIGVVNELNLSREGVTWESMKSLRKRLIDIGRTEKLDTLGVREDRRSIFPAGFAILYAAFESLGIESMSFADGALREGVLYDLLGRDNHEDVRERTIQALQGRYSVDLDHAAAVEATATRALEQVGPDWGLGNSDYRNLLCWACRVHEIGLAISHTQYHKHGAYLMTHSDLPGFSQDDQRALATLVRTHRRKFNNALFEHLYPDEIQPIKRLAVMLRLAVLFQHGRAGAAPPPFSLSAKGARITLSLPADWLEAHPLTRADLMSERERVKQADVDLVIQE</sequence>
<dbReference type="InterPro" id="IPR030673">
    <property type="entry name" value="PyroPPase_GppA_Ppx"/>
</dbReference>
<comment type="subcellular location">
    <subcellularLocation>
        <location evidence="2">Cell membrane</location>
        <topology evidence="2">Peripheral membrane protein</topology>
    </subcellularLocation>
</comment>
<dbReference type="SUPFAM" id="SSF53067">
    <property type="entry name" value="Actin-like ATPase domain"/>
    <property type="match status" value="2"/>
</dbReference>
<name>A0A2A2F9Q6_9GAMM</name>
<dbReference type="CDD" id="cd24053">
    <property type="entry name" value="ASKHA_NBD_EcPPX-GppA-like"/>
    <property type="match status" value="1"/>
</dbReference>
<feature type="domain" description="Ppx/GppA phosphatase C-terminal" evidence="12">
    <location>
        <begin position="316"/>
        <end position="489"/>
    </location>
</feature>
<dbReference type="NCBIfam" id="TIGR03706">
    <property type="entry name" value="exo_poly_only"/>
    <property type="match status" value="1"/>
</dbReference>
<evidence type="ECO:0000259" key="11">
    <source>
        <dbReference type="Pfam" id="PF02541"/>
    </source>
</evidence>
<dbReference type="PANTHER" id="PTHR30005:SF14">
    <property type="entry name" value="EXOPOLYPHOSPHATASE"/>
    <property type="match status" value="1"/>
</dbReference>
<evidence type="ECO:0000256" key="5">
    <source>
        <dbReference type="ARBA" id="ARBA00012451"/>
    </source>
</evidence>
<dbReference type="FunFam" id="3.30.420.40:FF:000023">
    <property type="entry name" value="Guanosine-5'-triphosphate,3'-diphosphate pyrophosphatase"/>
    <property type="match status" value="1"/>
</dbReference>
<dbReference type="EMBL" id="NSKD01000001">
    <property type="protein sequence ID" value="PAU82241.1"/>
    <property type="molecule type" value="Genomic_DNA"/>
</dbReference>
<evidence type="ECO:0000259" key="12">
    <source>
        <dbReference type="Pfam" id="PF21447"/>
    </source>
</evidence>
<dbReference type="Gene3D" id="3.30.420.40">
    <property type="match status" value="1"/>
</dbReference>
<dbReference type="PANTHER" id="PTHR30005">
    <property type="entry name" value="EXOPOLYPHOSPHATASE"/>
    <property type="match status" value="1"/>
</dbReference>
<reference evidence="13 14" key="1">
    <citation type="submission" date="2017-08" db="EMBL/GenBank/DDBJ databases">
        <title>Halovibrio sewagensis sp. nov., isolated from wastewater of high salinity.</title>
        <authorList>
            <person name="Dong X."/>
            <person name="Zhang G."/>
        </authorList>
    </citation>
    <scope>NUCLEOTIDE SEQUENCE [LARGE SCALE GENOMIC DNA]</scope>
    <source>
        <strain evidence="13 14">YL5-2</strain>
    </source>
</reference>
<dbReference type="RefSeq" id="WP_095616336.1">
    <property type="nucleotide sequence ID" value="NZ_NSKD01000001.1"/>
</dbReference>
<evidence type="ECO:0000256" key="10">
    <source>
        <dbReference type="ARBA" id="ARBA00047607"/>
    </source>
</evidence>
<evidence type="ECO:0000256" key="1">
    <source>
        <dbReference type="ARBA" id="ARBA00001946"/>
    </source>
</evidence>
<organism evidence="13 14">
    <name type="scientific">Halovibrio salipaludis</name>
    <dbReference type="NCBI Taxonomy" id="2032626"/>
    <lineage>
        <taxon>Bacteria</taxon>
        <taxon>Pseudomonadati</taxon>
        <taxon>Pseudomonadota</taxon>
        <taxon>Gammaproteobacteria</taxon>
        <taxon>Oceanospirillales</taxon>
        <taxon>Halomonadaceae</taxon>
        <taxon>Halovibrio</taxon>
    </lineage>
</organism>
<dbReference type="InterPro" id="IPR050273">
    <property type="entry name" value="GppA/Ppx_hydrolase"/>
</dbReference>
<comment type="caution">
    <text evidence="13">The sequence shown here is derived from an EMBL/GenBank/DDBJ whole genome shotgun (WGS) entry which is preliminary data.</text>
</comment>
<dbReference type="OrthoDB" id="9793035at2"/>
<keyword evidence="14" id="KW-1185">Reference proteome</keyword>
<dbReference type="EC" id="3.6.1.11" evidence="5"/>
<feature type="domain" description="Ppx/GppA phosphatase N-terminal" evidence="11">
    <location>
        <begin position="27"/>
        <end position="309"/>
    </location>
</feature>
<proteinExistence type="inferred from homology"/>
<dbReference type="Pfam" id="PF02541">
    <property type="entry name" value="Ppx-GppA"/>
    <property type="match status" value="1"/>
</dbReference>
<dbReference type="GO" id="GO:0005886">
    <property type="term" value="C:plasma membrane"/>
    <property type="evidence" value="ECO:0007669"/>
    <property type="project" value="UniProtKB-SubCell"/>
</dbReference>
<evidence type="ECO:0000313" key="14">
    <source>
        <dbReference type="Proteomes" id="UP000218896"/>
    </source>
</evidence>
<evidence type="ECO:0000256" key="8">
    <source>
        <dbReference type="ARBA" id="ARBA00022801"/>
    </source>
</evidence>
<dbReference type="InterPro" id="IPR043129">
    <property type="entry name" value="ATPase_NBD"/>
</dbReference>
<comment type="cofactor">
    <cofactor evidence="1">
        <name>Mg(2+)</name>
        <dbReference type="ChEBI" id="CHEBI:18420"/>
    </cofactor>
</comment>
<dbReference type="GO" id="GO:0004309">
    <property type="term" value="F:exopolyphosphatase activity"/>
    <property type="evidence" value="ECO:0007669"/>
    <property type="project" value="UniProtKB-EC"/>
</dbReference>
<keyword evidence="9" id="KW-0472">Membrane</keyword>
<comment type="subunit">
    <text evidence="4">Homodimer.</text>
</comment>
<evidence type="ECO:0000313" key="13">
    <source>
        <dbReference type="EMBL" id="PAU82241.1"/>
    </source>
</evidence>
<evidence type="ECO:0000256" key="7">
    <source>
        <dbReference type="ARBA" id="ARBA00022475"/>
    </source>
</evidence>
<comment type="catalytic activity">
    <reaction evidence="10">
        <text>[phosphate](n) + H2O = [phosphate](n-1) + phosphate + H(+)</text>
        <dbReference type="Rhea" id="RHEA:21528"/>
        <dbReference type="Rhea" id="RHEA-COMP:9859"/>
        <dbReference type="Rhea" id="RHEA-COMP:14279"/>
        <dbReference type="ChEBI" id="CHEBI:15377"/>
        <dbReference type="ChEBI" id="CHEBI:15378"/>
        <dbReference type="ChEBI" id="CHEBI:16838"/>
        <dbReference type="ChEBI" id="CHEBI:43474"/>
        <dbReference type="EC" id="3.6.1.11"/>
    </reaction>
</comment>
<dbReference type="InterPro" id="IPR003695">
    <property type="entry name" value="Ppx_GppA_N"/>
</dbReference>
<dbReference type="Gene3D" id="3.30.420.150">
    <property type="entry name" value="Exopolyphosphatase. Domain 2"/>
    <property type="match status" value="1"/>
</dbReference>
<dbReference type="Proteomes" id="UP000218896">
    <property type="component" value="Unassembled WGS sequence"/>
</dbReference>
<accession>A0A2A2F9Q6</accession>
<dbReference type="SUPFAM" id="SSF109604">
    <property type="entry name" value="HD-domain/PDEase-like"/>
    <property type="match status" value="1"/>
</dbReference>
<protein>
    <recommendedName>
        <fullName evidence="6">Exopolyphosphatase</fullName>
        <ecNumber evidence="5">3.6.1.11</ecNumber>
    </recommendedName>
</protein>
<dbReference type="FunFam" id="3.30.420.150:FF:000001">
    <property type="entry name" value="Guanosine-5'-triphosphate,3'-diphosphate pyrophosphatase"/>
    <property type="match status" value="1"/>
</dbReference>
<evidence type="ECO:0000256" key="3">
    <source>
        <dbReference type="ARBA" id="ARBA00007125"/>
    </source>
</evidence>
<dbReference type="GO" id="GO:0006798">
    <property type="term" value="P:polyphosphate catabolic process"/>
    <property type="evidence" value="ECO:0007669"/>
    <property type="project" value="TreeGrafter"/>
</dbReference>